<dbReference type="AlphaFoldDB" id="A0A5R9G845"/>
<sequence length="539" mass="59523">MKTLQKGLSVSLAVALMSTALLACNTDSAEGPEPAPQSEGGSAGNGDGSAEGELLNKEGFPIVNEPISLKMFARKAPPNGPYEDMLMFKEYEKMTGIDIVWEDVPDEGFAERKNLLFASNELPDALYKAGITPLEAIRYGSSGMLIPLEGLLDSYAPNITALLEQYPEIRASITAPDGHIYALPAILTLGAARTNKHWMNMAWLDAVNLEAPETHEDVVEVLRAFRDGDPNGNGQQDEIPLSTWNLPDLINSMSGSFGLQTQMGYRINIEGDKVDLWIEDDRFKQLLEFLHQLYSEKLIDQELLTHTGADYVAKMGEGKLGYFFNQASDPFVNRKEDYAGIAPFVGPNGDRMVNGSPVARDFGTFAITSVNKYPEATMRWIDYFFSEEGSIFMRYGIEGETFDFQPDGKPEYTEAILTDPRGTGVTIGQFTPWPGGGSPQYVNVNNASAINPPEVQAAQEALDPYLPDKIYGAPMFDEQTAKEVNTLRQDIDAFVDESAAKFVTGALSFDKWGEYVGTLNKMNLEQLQKFYQDAYDKTK</sequence>
<protein>
    <submittedName>
        <fullName evidence="8">Extracellular solute-binding protein</fullName>
    </submittedName>
</protein>
<organism evidence="8 9">
    <name type="scientific">Paenibacillus antri</name>
    <dbReference type="NCBI Taxonomy" id="2582848"/>
    <lineage>
        <taxon>Bacteria</taxon>
        <taxon>Bacillati</taxon>
        <taxon>Bacillota</taxon>
        <taxon>Bacilli</taxon>
        <taxon>Bacillales</taxon>
        <taxon>Paenibacillaceae</taxon>
        <taxon>Paenibacillus</taxon>
    </lineage>
</organism>
<proteinExistence type="predicted"/>
<reference evidence="8 9" key="1">
    <citation type="submission" date="2019-05" db="EMBL/GenBank/DDBJ databases">
        <authorList>
            <person name="Narsing Rao M.P."/>
            <person name="Li W.J."/>
        </authorList>
    </citation>
    <scope>NUCLEOTIDE SEQUENCE [LARGE SCALE GENOMIC DNA]</scope>
    <source>
        <strain evidence="8 9">SYSU_K30003</strain>
    </source>
</reference>
<name>A0A5R9G845_9BACL</name>
<evidence type="ECO:0000256" key="3">
    <source>
        <dbReference type="ARBA" id="ARBA00023136"/>
    </source>
</evidence>
<dbReference type="Proteomes" id="UP000309676">
    <property type="component" value="Unassembled WGS sequence"/>
</dbReference>
<feature type="region of interest" description="Disordered" evidence="6">
    <location>
        <begin position="27"/>
        <end position="51"/>
    </location>
</feature>
<dbReference type="RefSeq" id="WP_138197051.1">
    <property type="nucleotide sequence ID" value="NZ_VCIW01000020.1"/>
</dbReference>
<dbReference type="SUPFAM" id="SSF53850">
    <property type="entry name" value="Periplasmic binding protein-like II"/>
    <property type="match status" value="1"/>
</dbReference>
<evidence type="ECO:0000256" key="6">
    <source>
        <dbReference type="SAM" id="MobiDB-lite"/>
    </source>
</evidence>
<gene>
    <name evidence="8" type="ORF">FE782_24810</name>
</gene>
<accession>A0A5R9G845</accession>
<dbReference type="OrthoDB" id="9787283at2"/>
<dbReference type="PANTHER" id="PTHR43649">
    <property type="entry name" value="ARABINOSE-BINDING PROTEIN-RELATED"/>
    <property type="match status" value="1"/>
</dbReference>
<dbReference type="InterPro" id="IPR006059">
    <property type="entry name" value="SBP"/>
</dbReference>
<keyword evidence="2 7" id="KW-0732">Signal</keyword>
<dbReference type="PROSITE" id="PS51257">
    <property type="entry name" value="PROKAR_LIPOPROTEIN"/>
    <property type="match status" value="1"/>
</dbReference>
<feature type="chain" id="PRO_5039531572" evidence="7">
    <location>
        <begin position="24"/>
        <end position="539"/>
    </location>
</feature>
<dbReference type="Pfam" id="PF13416">
    <property type="entry name" value="SBP_bac_8"/>
    <property type="match status" value="1"/>
</dbReference>
<evidence type="ECO:0000256" key="2">
    <source>
        <dbReference type="ARBA" id="ARBA00022729"/>
    </source>
</evidence>
<dbReference type="InterPro" id="IPR050490">
    <property type="entry name" value="Bact_solute-bd_prot1"/>
</dbReference>
<keyword evidence="3" id="KW-0472">Membrane</keyword>
<evidence type="ECO:0000256" key="4">
    <source>
        <dbReference type="ARBA" id="ARBA00023139"/>
    </source>
</evidence>
<dbReference type="PANTHER" id="PTHR43649:SF33">
    <property type="entry name" value="POLYGALACTURONAN_RHAMNOGALACTURONAN-BINDING PROTEIN YTCQ"/>
    <property type="match status" value="1"/>
</dbReference>
<keyword evidence="1" id="KW-1003">Cell membrane</keyword>
<keyword evidence="5" id="KW-0449">Lipoprotein</keyword>
<evidence type="ECO:0000313" key="9">
    <source>
        <dbReference type="Proteomes" id="UP000309676"/>
    </source>
</evidence>
<evidence type="ECO:0000313" key="8">
    <source>
        <dbReference type="EMBL" id="TLS49608.1"/>
    </source>
</evidence>
<comment type="caution">
    <text evidence="8">The sequence shown here is derived from an EMBL/GenBank/DDBJ whole genome shotgun (WGS) entry which is preliminary data.</text>
</comment>
<evidence type="ECO:0000256" key="7">
    <source>
        <dbReference type="SAM" id="SignalP"/>
    </source>
</evidence>
<dbReference type="EMBL" id="VCIW01000020">
    <property type="protein sequence ID" value="TLS49608.1"/>
    <property type="molecule type" value="Genomic_DNA"/>
</dbReference>
<keyword evidence="4" id="KW-0564">Palmitate</keyword>
<dbReference type="Gene3D" id="3.40.190.10">
    <property type="entry name" value="Periplasmic binding protein-like II"/>
    <property type="match status" value="2"/>
</dbReference>
<evidence type="ECO:0000256" key="5">
    <source>
        <dbReference type="ARBA" id="ARBA00023288"/>
    </source>
</evidence>
<feature type="signal peptide" evidence="7">
    <location>
        <begin position="1"/>
        <end position="23"/>
    </location>
</feature>
<keyword evidence="9" id="KW-1185">Reference proteome</keyword>
<evidence type="ECO:0000256" key="1">
    <source>
        <dbReference type="ARBA" id="ARBA00022475"/>
    </source>
</evidence>